<gene>
    <name evidence="3" type="ORF">SO694_00149033</name>
</gene>
<keyword evidence="1" id="KW-0812">Transmembrane</keyword>
<feature type="chain" id="PRO_5046775683" evidence="2">
    <location>
        <begin position="20"/>
        <end position="484"/>
    </location>
</feature>
<evidence type="ECO:0000313" key="4">
    <source>
        <dbReference type="Proteomes" id="UP001363151"/>
    </source>
</evidence>
<feature type="transmembrane region" description="Helical" evidence="1">
    <location>
        <begin position="442"/>
        <end position="465"/>
    </location>
</feature>
<sequence length="484" mass="51834">MARPRAMLAAALLAAAAAALETPTANISMFKRTHASCRAFDDGEFVAWKLGMVVSVNVTYYCNAGTQFMTLKPCAERVVATVLANFEFHYYQGHVTPQKEITTCDFADGFVAANDFSDPTFAWSEWTAQGSSHYVPTLDTHLKLWGSSGVSYLGRRYTDADGAVVYSARVVVPGSGHVVELVTGNVSSANAGTFAAYGAGECGGANELATTIAEMDDAWTAQGGTLVNLFGLPDLLPLRITQPSTDAAAIPEFLEAHSDQHLGASTFSHETDAESCTWTRSLLNIDATLAGWAMEVVSIHNRRAAKRGYNVSFFASYVTEAQDELIACNTGYARYVDNHIGVSLGGPDSLSLDANAESLCRNDVGFHNGNDSYDWGSNWCRGASGLGVEFQGNFDWTFFHPELVDPLDYCAKLGSGDSMDFCPYNMTAIKASSPETWWEENWMLVAVLAAVAVFCCCAAGVLAYCCGWCACCGGDAAAAGYARL</sequence>
<organism evidence="3 4">
    <name type="scientific">Aureococcus anophagefferens</name>
    <name type="common">Harmful bloom alga</name>
    <dbReference type="NCBI Taxonomy" id="44056"/>
    <lineage>
        <taxon>Eukaryota</taxon>
        <taxon>Sar</taxon>
        <taxon>Stramenopiles</taxon>
        <taxon>Ochrophyta</taxon>
        <taxon>Pelagophyceae</taxon>
        <taxon>Pelagomonadales</taxon>
        <taxon>Pelagomonadaceae</taxon>
        <taxon>Aureococcus</taxon>
    </lineage>
</organism>
<evidence type="ECO:0000256" key="1">
    <source>
        <dbReference type="SAM" id="Phobius"/>
    </source>
</evidence>
<dbReference type="EMBL" id="JBBJCI010000347">
    <property type="protein sequence ID" value="KAK7234116.1"/>
    <property type="molecule type" value="Genomic_DNA"/>
</dbReference>
<comment type="caution">
    <text evidence="3">The sequence shown here is derived from an EMBL/GenBank/DDBJ whole genome shotgun (WGS) entry which is preliminary data.</text>
</comment>
<name>A0ABR1FNI5_AURAN</name>
<evidence type="ECO:0000256" key="2">
    <source>
        <dbReference type="SAM" id="SignalP"/>
    </source>
</evidence>
<accession>A0ABR1FNI5</accession>
<proteinExistence type="predicted"/>
<reference evidence="3 4" key="1">
    <citation type="submission" date="2024-03" db="EMBL/GenBank/DDBJ databases">
        <title>Aureococcus anophagefferens CCMP1851 and Kratosvirus quantuckense: Draft genome of a second virus-susceptible host strain in the model system.</title>
        <authorList>
            <person name="Chase E."/>
            <person name="Truchon A.R."/>
            <person name="Schepens W."/>
            <person name="Wilhelm S.W."/>
        </authorList>
    </citation>
    <scope>NUCLEOTIDE SEQUENCE [LARGE SCALE GENOMIC DNA]</scope>
    <source>
        <strain evidence="3 4">CCMP1851</strain>
    </source>
</reference>
<evidence type="ECO:0000313" key="3">
    <source>
        <dbReference type="EMBL" id="KAK7234116.1"/>
    </source>
</evidence>
<protein>
    <submittedName>
        <fullName evidence="3">Uncharacterized protein</fullName>
    </submittedName>
</protein>
<keyword evidence="1" id="KW-0472">Membrane</keyword>
<keyword evidence="2" id="KW-0732">Signal</keyword>
<keyword evidence="4" id="KW-1185">Reference proteome</keyword>
<feature type="signal peptide" evidence="2">
    <location>
        <begin position="1"/>
        <end position="19"/>
    </location>
</feature>
<keyword evidence="1" id="KW-1133">Transmembrane helix</keyword>
<dbReference type="Proteomes" id="UP001363151">
    <property type="component" value="Unassembled WGS sequence"/>
</dbReference>